<accession>A0A0B7KPZ4</accession>
<keyword evidence="5 6" id="KW-0472">Membrane</keyword>
<comment type="subcellular location">
    <subcellularLocation>
        <location evidence="1">Membrane</location>
        <topology evidence="1">Multi-pass membrane protein</topology>
    </subcellularLocation>
</comment>
<dbReference type="AlphaFoldDB" id="A0A0B7KPZ4"/>
<feature type="transmembrane region" description="Helical" evidence="6">
    <location>
        <begin position="122"/>
        <end position="147"/>
    </location>
</feature>
<dbReference type="EMBL" id="CDPU01000076">
    <property type="protein sequence ID" value="CEO56851.1"/>
    <property type="molecule type" value="Genomic_DNA"/>
</dbReference>
<organism evidence="7">
    <name type="scientific">Bionectria ochroleuca</name>
    <name type="common">Gliocladium roseum</name>
    <dbReference type="NCBI Taxonomy" id="29856"/>
    <lineage>
        <taxon>Eukaryota</taxon>
        <taxon>Fungi</taxon>
        <taxon>Dikarya</taxon>
        <taxon>Ascomycota</taxon>
        <taxon>Pezizomycotina</taxon>
        <taxon>Sordariomycetes</taxon>
        <taxon>Hypocreomycetidae</taxon>
        <taxon>Hypocreales</taxon>
        <taxon>Bionectriaceae</taxon>
        <taxon>Clonostachys</taxon>
    </lineage>
</organism>
<evidence type="ECO:0000256" key="4">
    <source>
        <dbReference type="ARBA" id="ARBA00022989"/>
    </source>
</evidence>
<evidence type="ECO:0000256" key="3">
    <source>
        <dbReference type="ARBA" id="ARBA00022692"/>
    </source>
</evidence>
<dbReference type="PANTHER" id="PTHR16932">
    <property type="entry name" value="INTERFERON ALPHA-INDUCIBLE PROTEIN 27"/>
    <property type="match status" value="1"/>
</dbReference>
<proteinExistence type="inferred from homology"/>
<dbReference type="PANTHER" id="PTHR16932:SF18">
    <property type="entry name" value="INTERFERON, ALPHA-INDUCIBLE PROTEIN 27-LIKE 2"/>
    <property type="match status" value="1"/>
</dbReference>
<dbReference type="InterPro" id="IPR038213">
    <property type="entry name" value="IFI6/IFI27-like_sf"/>
</dbReference>
<keyword evidence="4 6" id="KW-1133">Transmembrane helix</keyword>
<evidence type="ECO:0000256" key="1">
    <source>
        <dbReference type="ARBA" id="ARBA00004141"/>
    </source>
</evidence>
<evidence type="ECO:0000313" key="7">
    <source>
        <dbReference type="EMBL" id="CEO56851.1"/>
    </source>
</evidence>
<reference evidence="7" key="1">
    <citation type="submission" date="2015-01" db="EMBL/GenBank/DDBJ databases">
        <authorList>
            <person name="Durling Mikael"/>
        </authorList>
    </citation>
    <scope>NUCLEOTIDE SEQUENCE</scope>
</reference>
<evidence type="ECO:0000256" key="5">
    <source>
        <dbReference type="ARBA" id="ARBA00023136"/>
    </source>
</evidence>
<sequence>MKALMATVTECLCGASASPGLPHSQDHPELIFEKPVFSPYTDDERVDQFVEIIRTAELDDPHLLLKLNATISASGWKDSLSESILHGIEAILKNGAAMGEAMTEAVKRTTNLAREFAERHPVYAALIAAGTIIAIGVLVIMGPGWVLEALGFAARGPRLGSFAARWMSRIAKGEQGQVVRGSLYAYLQRLGMTLG</sequence>
<evidence type="ECO:0000256" key="2">
    <source>
        <dbReference type="ARBA" id="ARBA00007262"/>
    </source>
</evidence>
<gene>
    <name evidence="7" type="ORF">BN869_000012909_1</name>
</gene>
<dbReference type="Pfam" id="PF06140">
    <property type="entry name" value="Ifi-6-16"/>
    <property type="match status" value="1"/>
</dbReference>
<evidence type="ECO:0000256" key="6">
    <source>
        <dbReference type="SAM" id="Phobius"/>
    </source>
</evidence>
<dbReference type="Gene3D" id="6.10.110.10">
    <property type="match status" value="1"/>
</dbReference>
<protein>
    <submittedName>
        <fullName evidence="7">Uncharacterized protein</fullName>
    </submittedName>
</protein>
<dbReference type="GO" id="GO:0016020">
    <property type="term" value="C:membrane"/>
    <property type="evidence" value="ECO:0007669"/>
    <property type="project" value="UniProtKB-SubCell"/>
</dbReference>
<keyword evidence="3 6" id="KW-0812">Transmembrane</keyword>
<dbReference type="InterPro" id="IPR009311">
    <property type="entry name" value="IFI6/IFI27-like"/>
</dbReference>
<comment type="similarity">
    <text evidence="2">Belongs to the IFI6/IFI27 family.</text>
</comment>
<name>A0A0B7KPZ4_BIOOC</name>